<evidence type="ECO:0000313" key="3">
    <source>
        <dbReference type="EMBL" id="CAK1597323.1"/>
    </source>
</evidence>
<keyword evidence="4" id="KW-1185">Reference proteome</keyword>
<dbReference type="EMBL" id="CAVLGL010000094">
    <property type="protein sequence ID" value="CAK1597323.1"/>
    <property type="molecule type" value="Genomic_DNA"/>
</dbReference>
<dbReference type="InterPro" id="IPR029526">
    <property type="entry name" value="PGBD"/>
</dbReference>
<accession>A0AAV1LPI9</accession>
<feature type="domain" description="PiggyBac transposable element-derived protein" evidence="2">
    <location>
        <begin position="329"/>
        <end position="598"/>
    </location>
</feature>
<proteinExistence type="predicted"/>
<feature type="compositionally biased region" description="Low complexity" evidence="1">
    <location>
        <begin position="239"/>
        <end position="253"/>
    </location>
</feature>
<evidence type="ECO:0000259" key="2">
    <source>
        <dbReference type="Pfam" id="PF13843"/>
    </source>
</evidence>
<sequence length="602" mass="69035">MSFVLPDKASEETSDSDDAQKFVTTNIYNSKTVSETESEDEISVSPKAMIVPSLSLNYVRSSQATVHQTSAVQCLNSVEYPYSYDPYLPQIPSVSEQSLVNVTDSNQNLPSVSSCYETPSIMDQNMLSEIGIIESPYTQNKEKTDEILSSPCPNFLDDFYLNSDCEIEDVAKSTRKQKLVAKTSTSNKRIKKSAELAEITPKRRSLRQKSLISQTQTQNSSKLYIQASSKDSCYHHSQTKPTTTNTNSKSSNKAKTDQNLYKSKTKTILRIHNKKEYTNRTKSTSLTDKLTTNKTSKAIGLCEWVGKEFAYGVQNLKENQFTIPNEVGSPLEYFYKFIDEDLIQYIRDQTILYAYQKDSKELTLSTQDIKDFFSVEIFMGIIQLPAYVDYWSKDFKVDCVINVMSLKKYQLIRRYLHFNDSEVENESNDRYYKIRPLFDKVISNCRKIEEESRMSIDGMMVPYKGKKSGELKQYIKTKPKKWGYKMFVRAGVSGIVYDAILYGGQYTFSGRDFSDYENTLGLGAKVVLSLCRTIRDPVLTVVYFDNYFSSVELMHHLRNELGIFSIGTFRQNRTRGCILKDDKEMKKMPRGSVDMKVCEEKK</sequence>
<dbReference type="Pfam" id="PF13843">
    <property type="entry name" value="DDE_Tnp_1_7"/>
    <property type="match status" value="1"/>
</dbReference>
<feature type="region of interest" description="Disordered" evidence="1">
    <location>
        <begin position="233"/>
        <end position="259"/>
    </location>
</feature>
<comment type="caution">
    <text evidence="3">The sequence shown here is derived from an EMBL/GenBank/DDBJ whole genome shotgun (WGS) entry which is preliminary data.</text>
</comment>
<dbReference type="Proteomes" id="UP001314205">
    <property type="component" value="Unassembled WGS sequence"/>
</dbReference>
<evidence type="ECO:0000313" key="4">
    <source>
        <dbReference type="Proteomes" id="UP001314205"/>
    </source>
</evidence>
<organism evidence="3 4">
    <name type="scientific">Parnassius mnemosyne</name>
    <name type="common">clouded apollo</name>
    <dbReference type="NCBI Taxonomy" id="213953"/>
    <lineage>
        <taxon>Eukaryota</taxon>
        <taxon>Metazoa</taxon>
        <taxon>Ecdysozoa</taxon>
        <taxon>Arthropoda</taxon>
        <taxon>Hexapoda</taxon>
        <taxon>Insecta</taxon>
        <taxon>Pterygota</taxon>
        <taxon>Neoptera</taxon>
        <taxon>Endopterygota</taxon>
        <taxon>Lepidoptera</taxon>
        <taxon>Glossata</taxon>
        <taxon>Ditrysia</taxon>
        <taxon>Papilionoidea</taxon>
        <taxon>Papilionidae</taxon>
        <taxon>Parnassiinae</taxon>
        <taxon>Parnassini</taxon>
        <taxon>Parnassius</taxon>
        <taxon>Driopa</taxon>
    </lineage>
</organism>
<evidence type="ECO:0000256" key="1">
    <source>
        <dbReference type="SAM" id="MobiDB-lite"/>
    </source>
</evidence>
<dbReference type="PANTHER" id="PTHR47272">
    <property type="entry name" value="DDE_TNP_1_7 DOMAIN-CONTAINING PROTEIN"/>
    <property type="match status" value="1"/>
</dbReference>
<name>A0AAV1LPI9_9NEOP</name>
<dbReference type="AlphaFoldDB" id="A0AAV1LPI9"/>
<gene>
    <name evidence="3" type="ORF">PARMNEM_LOCUS16563</name>
</gene>
<reference evidence="3 4" key="1">
    <citation type="submission" date="2023-11" db="EMBL/GenBank/DDBJ databases">
        <authorList>
            <person name="Hedman E."/>
            <person name="Englund M."/>
            <person name="Stromberg M."/>
            <person name="Nyberg Akerstrom W."/>
            <person name="Nylinder S."/>
            <person name="Jareborg N."/>
            <person name="Kallberg Y."/>
            <person name="Kronander E."/>
        </authorList>
    </citation>
    <scope>NUCLEOTIDE SEQUENCE [LARGE SCALE GENOMIC DNA]</scope>
</reference>
<protein>
    <recommendedName>
        <fullName evidence="2">PiggyBac transposable element-derived protein domain-containing protein</fullName>
    </recommendedName>
</protein>
<feature type="region of interest" description="Disordered" evidence="1">
    <location>
        <begin position="1"/>
        <end position="21"/>
    </location>
</feature>
<dbReference type="PANTHER" id="PTHR47272:SF1">
    <property type="entry name" value="PIGGYBAC TRANSPOSABLE ELEMENT-DERIVED PROTEIN 3-LIKE"/>
    <property type="match status" value="1"/>
</dbReference>